<keyword evidence="1" id="KW-0812">Transmembrane</keyword>
<dbReference type="EMBL" id="PGTY01000001">
    <property type="protein sequence ID" value="PJI92179.1"/>
    <property type="molecule type" value="Genomic_DNA"/>
</dbReference>
<feature type="transmembrane region" description="Helical" evidence="1">
    <location>
        <begin position="59"/>
        <end position="79"/>
    </location>
</feature>
<name>A0A2M8WMM6_9RHOB</name>
<keyword evidence="3" id="KW-0269">Exonuclease</keyword>
<sequence length="287" mass="31135">MKVLVLMMRAGAVCLLLAVFFGFAGGLHPAFDSLALLRLPLAIICLLVLVFPMGARLQLMLVAAVMLGAGTTVPMFFGAQRADDLRIYSKNMWFGNRELVALAADIRNSGADVVALQEVSLSNRAMMADLRDIYPYQHICTFSGWSGIAVLSRTPILQNKCSDRRAAAAAQVQNDQGPVWVVAVHLRWPFPYSNATSARSATRLLEALDGPVVMAGDFNIFPWANSVHDMQRAARLQVAQPVRPTFDLRGMPLLLDHVHAPGGGTAQYRGLLGSDHLGVLANVSLTR</sequence>
<evidence type="ECO:0000256" key="1">
    <source>
        <dbReference type="SAM" id="Phobius"/>
    </source>
</evidence>
<keyword evidence="3" id="KW-0255">Endonuclease</keyword>
<evidence type="ECO:0000313" key="4">
    <source>
        <dbReference type="Proteomes" id="UP000228531"/>
    </source>
</evidence>
<protein>
    <submittedName>
        <fullName evidence="3">Endonuclease/exonuclease/phosphatase (EEP) superfamily protein YafD</fullName>
    </submittedName>
</protein>
<feature type="domain" description="Endonuclease/exonuclease/phosphatase" evidence="2">
    <location>
        <begin position="91"/>
        <end position="276"/>
    </location>
</feature>
<dbReference type="InterPro" id="IPR005135">
    <property type="entry name" value="Endo/exonuclease/phosphatase"/>
</dbReference>
<evidence type="ECO:0000259" key="2">
    <source>
        <dbReference type="Pfam" id="PF03372"/>
    </source>
</evidence>
<dbReference type="Proteomes" id="UP000228531">
    <property type="component" value="Unassembled WGS sequence"/>
</dbReference>
<reference evidence="3 4" key="1">
    <citation type="submission" date="2017-11" db="EMBL/GenBank/DDBJ databases">
        <title>Genomic Encyclopedia of Archaeal and Bacterial Type Strains, Phase II (KMG-II): From Individual Species to Whole Genera.</title>
        <authorList>
            <person name="Goeker M."/>
        </authorList>
    </citation>
    <scope>NUCLEOTIDE SEQUENCE [LARGE SCALE GENOMIC DNA]</scope>
    <source>
        <strain evidence="3 4">DSM 29128</strain>
    </source>
</reference>
<comment type="caution">
    <text evidence="3">The sequence shown here is derived from an EMBL/GenBank/DDBJ whole genome shotgun (WGS) entry which is preliminary data.</text>
</comment>
<dbReference type="InterPro" id="IPR036691">
    <property type="entry name" value="Endo/exonu/phosph_ase_sf"/>
</dbReference>
<dbReference type="AlphaFoldDB" id="A0A2M8WMM6"/>
<keyword evidence="1" id="KW-0472">Membrane</keyword>
<proteinExistence type="predicted"/>
<dbReference type="PANTHER" id="PTHR14859">
    <property type="entry name" value="CALCOFLUOR WHITE HYPERSENSITIVE PROTEIN PRECURSOR"/>
    <property type="match status" value="1"/>
</dbReference>
<keyword evidence="4" id="KW-1185">Reference proteome</keyword>
<dbReference type="SUPFAM" id="SSF56219">
    <property type="entry name" value="DNase I-like"/>
    <property type="match status" value="1"/>
</dbReference>
<dbReference type="GO" id="GO:0016020">
    <property type="term" value="C:membrane"/>
    <property type="evidence" value="ECO:0007669"/>
    <property type="project" value="GOC"/>
</dbReference>
<dbReference type="GO" id="GO:0004519">
    <property type="term" value="F:endonuclease activity"/>
    <property type="evidence" value="ECO:0007669"/>
    <property type="project" value="UniProtKB-KW"/>
</dbReference>
<gene>
    <name evidence="3" type="ORF">BC777_1024</name>
</gene>
<dbReference type="PANTHER" id="PTHR14859:SF1">
    <property type="entry name" value="PGAP2-INTERACTING PROTEIN"/>
    <property type="match status" value="1"/>
</dbReference>
<keyword evidence="3" id="KW-0540">Nuclease</keyword>
<evidence type="ECO:0000313" key="3">
    <source>
        <dbReference type="EMBL" id="PJI92179.1"/>
    </source>
</evidence>
<organism evidence="3 4">
    <name type="scientific">Yoonia maricola</name>
    <dbReference type="NCBI Taxonomy" id="420999"/>
    <lineage>
        <taxon>Bacteria</taxon>
        <taxon>Pseudomonadati</taxon>
        <taxon>Pseudomonadota</taxon>
        <taxon>Alphaproteobacteria</taxon>
        <taxon>Rhodobacterales</taxon>
        <taxon>Paracoccaceae</taxon>
        <taxon>Yoonia</taxon>
    </lineage>
</organism>
<dbReference type="GO" id="GO:0004527">
    <property type="term" value="F:exonuclease activity"/>
    <property type="evidence" value="ECO:0007669"/>
    <property type="project" value="UniProtKB-KW"/>
</dbReference>
<dbReference type="Pfam" id="PF03372">
    <property type="entry name" value="Exo_endo_phos"/>
    <property type="match status" value="1"/>
</dbReference>
<dbReference type="Gene3D" id="3.60.10.10">
    <property type="entry name" value="Endonuclease/exonuclease/phosphatase"/>
    <property type="match status" value="1"/>
</dbReference>
<dbReference type="GO" id="GO:0006506">
    <property type="term" value="P:GPI anchor biosynthetic process"/>
    <property type="evidence" value="ECO:0007669"/>
    <property type="project" value="TreeGrafter"/>
</dbReference>
<accession>A0A2M8WMM6</accession>
<feature type="transmembrane region" description="Helical" evidence="1">
    <location>
        <begin position="36"/>
        <end position="52"/>
    </location>
</feature>
<dbReference type="RefSeq" id="WP_168769079.1">
    <property type="nucleotide sequence ID" value="NZ_PGTY01000001.1"/>
</dbReference>
<dbReference type="InterPro" id="IPR051916">
    <property type="entry name" value="GPI-anchor_lipid_remodeler"/>
</dbReference>
<keyword evidence="3" id="KW-0378">Hydrolase</keyword>
<keyword evidence="1" id="KW-1133">Transmembrane helix</keyword>